<evidence type="ECO:0000313" key="6">
    <source>
        <dbReference type="EMBL" id="AAR38247.1"/>
    </source>
</evidence>
<comment type="function">
    <text evidence="3 4">Co-chaperone involved in the maturation of iron-sulfur cluster-containing proteins. Seems to help targeting proteins to be folded toward HscA.</text>
</comment>
<keyword evidence="2 4" id="KW-0143">Chaperone</keyword>
<dbReference type="SUPFAM" id="SSF47144">
    <property type="entry name" value="HSC20 (HSCB), C-terminal oligomerisation domain"/>
    <property type="match status" value="1"/>
</dbReference>
<dbReference type="PROSITE" id="PS50076">
    <property type="entry name" value="DNAJ_2"/>
    <property type="match status" value="1"/>
</dbReference>
<reference evidence="6" key="2">
    <citation type="submission" date="2003-12" db="EMBL/GenBank/DDBJ databases">
        <title>Monterey Bay Coastal Ocean Microbial Observatory environmental clone sequencing.</title>
        <authorList>
            <person name="DeLong E.F."/>
        </authorList>
    </citation>
    <scope>NUCLEOTIDE SEQUENCE</scope>
</reference>
<dbReference type="Pfam" id="PF07743">
    <property type="entry name" value="HSCB_C"/>
    <property type="match status" value="1"/>
</dbReference>
<dbReference type="EMBL" id="AY458647">
    <property type="protein sequence ID" value="AAR38247.1"/>
    <property type="molecule type" value="Genomic_DNA"/>
</dbReference>
<evidence type="ECO:0000256" key="2">
    <source>
        <dbReference type="ARBA" id="ARBA00023186"/>
    </source>
</evidence>
<evidence type="ECO:0000259" key="5">
    <source>
        <dbReference type="PROSITE" id="PS50076"/>
    </source>
</evidence>
<accession>Q6SFH0</accession>
<dbReference type="InterPro" id="IPR009073">
    <property type="entry name" value="HscB_oligo_C"/>
</dbReference>
<dbReference type="GO" id="GO:0044571">
    <property type="term" value="P:[2Fe-2S] cluster assembly"/>
    <property type="evidence" value="ECO:0007669"/>
    <property type="project" value="InterPro"/>
</dbReference>
<dbReference type="GO" id="GO:0006457">
    <property type="term" value="P:protein folding"/>
    <property type="evidence" value="ECO:0007669"/>
    <property type="project" value="UniProtKB-UniRule"/>
</dbReference>
<name>Q6SFH0_9BACT</name>
<reference evidence="6" key="1">
    <citation type="submission" date="2003-11" db="EMBL/GenBank/DDBJ databases">
        <authorList>
            <person name="Heidelberg J.F."/>
            <person name="Eisen J.A."/>
            <person name="Nelson W.C."/>
            <person name="DeLong E.F."/>
        </authorList>
    </citation>
    <scope>NUCLEOTIDE SEQUENCE</scope>
</reference>
<comment type="subunit">
    <text evidence="4">Interacts with HscA and stimulates its ATPase activity.</text>
</comment>
<dbReference type="SUPFAM" id="SSF46565">
    <property type="entry name" value="Chaperone J-domain"/>
    <property type="match status" value="1"/>
</dbReference>
<dbReference type="GO" id="GO:1990230">
    <property type="term" value="C:iron-sulfur cluster transfer complex"/>
    <property type="evidence" value="ECO:0007669"/>
    <property type="project" value="TreeGrafter"/>
</dbReference>
<comment type="similarity">
    <text evidence="1 4">Belongs to the HscB family.</text>
</comment>
<dbReference type="InterPro" id="IPR036869">
    <property type="entry name" value="J_dom_sf"/>
</dbReference>
<dbReference type="Gene3D" id="1.20.1280.20">
    <property type="entry name" value="HscB, C-terminal domain"/>
    <property type="match status" value="1"/>
</dbReference>
<dbReference type="AlphaFoldDB" id="Q6SFH0"/>
<dbReference type="NCBIfam" id="TIGR00714">
    <property type="entry name" value="hscB"/>
    <property type="match status" value="1"/>
</dbReference>
<dbReference type="PANTHER" id="PTHR14021:SF15">
    <property type="entry name" value="IRON-SULFUR CLUSTER CO-CHAPERONE PROTEIN HSCB"/>
    <property type="match status" value="1"/>
</dbReference>
<dbReference type="InterPro" id="IPR004640">
    <property type="entry name" value="HscB"/>
</dbReference>
<organism evidence="6">
    <name type="scientific">uncultured marine bacterium 580</name>
    <dbReference type="NCBI Taxonomy" id="257400"/>
    <lineage>
        <taxon>Bacteria</taxon>
        <taxon>environmental samples</taxon>
    </lineage>
</organism>
<dbReference type="GO" id="GO:0051259">
    <property type="term" value="P:protein complex oligomerization"/>
    <property type="evidence" value="ECO:0007669"/>
    <property type="project" value="InterPro"/>
</dbReference>
<evidence type="ECO:0000256" key="4">
    <source>
        <dbReference type="HAMAP-Rule" id="MF_00682"/>
    </source>
</evidence>
<dbReference type="InterPro" id="IPR036386">
    <property type="entry name" value="HscB_C_sf"/>
</dbReference>
<dbReference type="Gene3D" id="1.10.287.110">
    <property type="entry name" value="DnaJ domain"/>
    <property type="match status" value="1"/>
</dbReference>
<dbReference type="PANTHER" id="PTHR14021">
    <property type="entry name" value="IRON-SULFUR CLUSTER CO-CHAPERONE PROTEIN HSCB"/>
    <property type="match status" value="1"/>
</dbReference>
<evidence type="ECO:0000256" key="1">
    <source>
        <dbReference type="ARBA" id="ARBA00010476"/>
    </source>
</evidence>
<dbReference type="HAMAP" id="MF_00682">
    <property type="entry name" value="HscB"/>
    <property type="match status" value="1"/>
</dbReference>
<sequence length="163" mass="19360">MTQNYFELFNLPEKFQIDLEMLQENYRAIQKEIHPDRFATSSENEKIQSMIKSTQTNDAFQTLKSPIKRAKYILSLHKSVEKITLPPDFLMQQMEWEEHFEAIEKNNNELAQFKSTINKKYEEYSLLISTQIDDDQNWSDAAISIDKLYFIEKLLQKINNALN</sequence>
<dbReference type="GO" id="GO:0001671">
    <property type="term" value="F:ATPase activator activity"/>
    <property type="evidence" value="ECO:0007669"/>
    <property type="project" value="InterPro"/>
</dbReference>
<dbReference type="SMART" id="SM00271">
    <property type="entry name" value="DnaJ"/>
    <property type="match status" value="1"/>
</dbReference>
<protein>
    <recommendedName>
        <fullName evidence="4">Co-chaperone protein HscB homolog</fullName>
    </recommendedName>
</protein>
<feature type="domain" description="J" evidence="5">
    <location>
        <begin position="4"/>
        <end position="76"/>
    </location>
</feature>
<gene>
    <name evidence="4 6" type="primary">hscB</name>
    <name evidence="6" type="ORF">MBMO_EBAC000-36A07.92</name>
</gene>
<dbReference type="GO" id="GO:0051087">
    <property type="term" value="F:protein-folding chaperone binding"/>
    <property type="evidence" value="ECO:0007669"/>
    <property type="project" value="InterPro"/>
</dbReference>
<evidence type="ECO:0000256" key="3">
    <source>
        <dbReference type="ARBA" id="ARBA00025596"/>
    </source>
</evidence>
<proteinExistence type="inferred from homology"/>
<dbReference type="InterPro" id="IPR001623">
    <property type="entry name" value="DnaJ_domain"/>
</dbReference>
<dbReference type="CDD" id="cd06257">
    <property type="entry name" value="DnaJ"/>
    <property type="match status" value="1"/>
</dbReference>